<dbReference type="PANTHER" id="PTHR43820:SF4">
    <property type="entry name" value="HIGH-AFFINITY BRANCHED-CHAIN AMINO ACID TRANSPORT ATP-BINDING PROTEIN LIVF"/>
    <property type="match status" value="1"/>
</dbReference>
<dbReference type="EMBL" id="JADWYS010000001">
    <property type="protein sequence ID" value="MBG9386771.1"/>
    <property type="molecule type" value="Genomic_DNA"/>
</dbReference>
<organism evidence="8 9">
    <name type="scientific">Caenimonas aquaedulcis</name>
    <dbReference type="NCBI Taxonomy" id="2793270"/>
    <lineage>
        <taxon>Bacteria</taxon>
        <taxon>Pseudomonadati</taxon>
        <taxon>Pseudomonadota</taxon>
        <taxon>Betaproteobacteria</taxon>
        <taxon>Burkholderiales</taxon>
        <taxon>Comamonadaceae</taxon>
        <taxon>Caenimonas</taxon>
    </lineage>
</organism>
<dbReference type="PANTHER" id="PTHR43820">
    <property type="entry name" value="HIGH-AFFINITY BRANCHED-CHAIN AMINO ACID TRANSPORT ATP-BINDING PROTEIN LIVF"/>
    <property type="match status" value="1"/>
</dbReference>
<comment type="caution">
    <text evidence="8">The sequence shown here is derived from an EMBL/GenBank/DDBJ whole genome shotgun (WGS) entry which is preliminary data.</text>
</comment>
<dbReference type="RefSeq" id="WP_196984736.1">
    <property type="nucleotide sequence ID" value="NZ_JADWYS010000001.1"/>
</dbReference>
<dbReference type="InterPro" id="IPR052156">
    <property type="entry name" value="BCAA_Transport_ATP-bd_LivF"/>
</dbReference>
<dbReference type="Pfam" id="PF00005">
    <property type="entry name" value="ABC_tran"/>
    <property type="match status" value="1"/>
</dbReference>
<accession>A0A931H1C4</accession>
<evidence type="ECO:0000256" key="3">
    <source>
        <dbReference type="ARBA" id="ARBA00022475"/>
    </source>
</evidence>
<keyword evidence="4" id="KW-0547">Nucleotide-binding</keyword>
<evidence type="ECO:0000256" key="1">
    <source>
        <dbReference type="ARBA" id="ARBA00005417"/>
    </source>
</evidence>
<keyword evidence="9" id="KW-1185">Reference proteome</keyword>
<dbReference type="GO" id="GO:0015658">
    <property type="term" value="F:branched-chain amino acid transmembrane transporter activity"/>
    <property type="evidence" value="ECO:0007669"/>
    <property type="project" value="TreeGrafter"/>
</dbReference>
<dbReference type="InterPro" id="IPR017871">
    <property type="entry name" value="ABC_transporter-like_CS"/>
</dbReference>
<dbReference type="SMART" id="SM00382">
    <property type="entry name" value="AAA"/>
    <property type="match status" value="1"/>
</dbReference>
<keyword evidence="5 8" id="KW-0067">ATP-binding</keyword>
<dbReference type="InterPro" id="IPR027417">
    <property type="entry name" value="P-loop_NTPase"/>
</dbReference>
<comment type="similarity">
    <text evidence="1">Belongs to the ABC transporter superfamily.</text>
</comment>
<reference evidence="8" key="1">
    <citation type="submission" date="2020-11" db="EMBL/GenBank/DDBJ databases">
        <title>Bacterial whole genome sequence for Caenimonas sp. DR4.4.</title>
        <authorList>
            <person name="Le V."/>
            <person name="Ko S.-R."/>
            <person name="Ahn C.-Y."/>
            <person name="Oh H.-M."/>
        </authorList>
    </citation>
    <scope>NUCLEOTIDE SEQUENCE</scope>
    <source>
        <strain evidence="8">DR4.4</strain>
    </source>
</reference>
<protein>
    <submittedName>
        <fullName evidence="8">ABC transporter ATP-binding protein</fullName>
    </submittedName>
</protein>
<dbReference type="PROSITE" id="PS00211">
    <property type="entry name" value="ABC_TRANSPORTER_1"/>
    <property type="match status" value="1"/>
</dbReference>
<evidence type="ECO:0000256" key="4">
    <source>
        <dbReference type="ARBA" id="ARBA00022741"/>
    </source>
</evidence>
<keyword evidence="3" id="KW-0472">Membrane</keyword>
<feature type="domain" description="ABC transporter" evidence="7">
    <location>
        <begin position="4"/>
        <end position="236"/>
    </location>
</feature>
<evidence type="ECO:0000256" key="6">
    <source>
        <dbReference type="ARBA" id="ARBA00022970"/>
    </source>
</evidence>
<keyword evidence="2" id="KW-0813">Transport</keyword>
<dbReference type="Proteomes" id="UP000651050">
    <property type="component" value="Unassembled WGS sequence"/>
</dbReference>
<dbReference type="InterPro" id="IPR003439">
    <property type="entry name" value="ABC_transporter-like_ATP-bd"/>
</dbReference>
<dbReference type="Gene3D" id="3.40.50.300">
    <property type="entry name" value="P-loop containing nucleotide triphosphate hydrolases"/>
    <property type="match status" value="1"/>
</dbReference>
<dbReference type="InterPro" id="IPR003593">
    <property type="entry name" value="AAA+_ATPase"/>
</dbReference>
<evidence type="ECO:0000313" key="9">
    <source>
        <dbReference type="Proteomes" id="UP000651050"/>
    </source>
</evidence>
<evidence type="ECO:0000259" key="7">
    <source>
        <dbReference type="PROSITE" id="PS50893"/>
    </source>
</evidence>
<name>A0A931H1C4_9BURK</name>
<keyword evidence="6" id="KW-0029">Amino-acid transport</keyword>
<proteinExistence type="inferred from homology"/>
<dbReference type="GO" id="GO:0005524">
    <property type="term" value="F:ATP binding"/>
    <property type="evidence" value="ECO:0007669"/>
    <property type="project" value="UniProtKB-KW"/>
</dbReference>
<dbReference type="CDD" id="cd03224">
    <property type="entry name" value="ABC_TM1139_LivF_branched"/>
    <property type="match status" value="1"/>
</dbReference>
<gene>
    <name evidence="8" type="ORF">I5803_01935</name>
</gene>
<evidence type="ECO:0000313" key="8">
    <source>
        <dbReference type="EMBL" id="MBG9386771.1"/>
    </source>
</evidence>
<dbReference type="AlphaFoldDB" id="A0A931H1C4"/>
<dbReference type="SUPFAM" id="SSF52540">
    <property type="entry name" value="P-loop containing nucleoside triphosphate hydrolases"/>
    <property type="match status" value="1"/>
</dbReference>
<dbReference type="GO" id="GO:0015807">
    <property type="term" value="P:L-amino acid transport"/>
    <property type="evidence" value="ECO:0007669"/>
    <property type="project" value="TreeGrafter"/>
</dbReference>
<evidence type="ECO:0000256" key="5">
    <source>
        <dbReference type="ARBA" id="ARBA00022840"/>
    </source>
</evidence>
<sequence length="237" mass="25673">MPLLKVTDLHVRYGHIQGTNGVSFEVEAGETMALIGSNGAGKSSTLKAILGMVPIAGGLMEWEGGKINDVKPYNILRLGIGFSPEGRRVFPGLTVGENLKIGGYTRSTAEIQARMEQMFNYFPRLRERHKQDAGSLSGGEQQMLAIGRALMSYPRLFLLDEPSLGLAPIIVERIGEILLEIQATEKIAVILAEQNATWALGIASRAVILELGKNVAEGTSQELIQSPKIRSAYLGIE</sequence>
<dbReference type="PROSITE" id="PS50893">
    <property type="entry name" value="ABC_TRANSPORTER_2"/>
    <property type="match status" value="1"/>
</dbReference>
<evidence type="ECO:0000256" key="2">
    <source>
        <dbReference type="ARBA" id="ARBA00022448"/>
    </source>
</evidence>
<dbReference type="GO" id="GO:0016887">
    <property type="term" value="F:ATP hydrolysis activity"/>
    <property type="evidence" value="ECO:0007669"/>
    <property type="project" value="InterPro"/>
</dbReference>
<keyword evidence="3" id="KW-1003">Cell membrane</keyword>